<feature type="transmembrane region" description="Helical" evidence="6">
    <location>
        <begin position="6"/>
        <end position="29"/>
    </location>
</feature>
<evidence type="ECO:0000256" key="2">
    <source>
        <dbReference type="ARBA" id="ARBA00022475"/>
    </source>
</evidence>
<gene>
    <name evidence="7" type="ORF">G6048_42090</name>
</gene>
<keyword evidence="4 6" id="KW-1133">Transmembrane helix</keyword>
<keyword evidence="3 6" id="KW-0812">Transmembrane</keyword>
<dbReference type="Proteomes" id="UP001518140">
    <property type="component" value="Unassembled WGS sequence"/>
</dbReference>
<comment type="subcellular location">
    <subcellularLocation>
        <location evidence="1">Cell membrane</location>
        <topology evidence="1">Multi-pass membrane protein</topology>
    </subcellularLocation>
</comment>
<feature type="transmembrane region" description="Helical" evidence="6">
    <location>
        <begin position="128"/>
        <end position="149"/>
    </location>
</feature>
<keyword evidence="2" id="KW-1003">Cell membrane</keyword>
<reference evidence="7 8" key="1">
    <citation type="submission" date="2020-02" db="EMBL/GenBank/DDBJ databases">
        <title>Whole-genome analyses of novel actinobacteria.</title>
        <authorList>
            <person name="Sahin N."/>
            <person name="Tokatli A."/>
        </authorList>
    </citation>
    <scope>NUCLEOTIDE SEQUENCE [LARGE SCALE GENOMIC DNA]</scope>
    <source>
        <strain evidence="7 8">YC419</strain>
    </source>
</reference>
<feature type="transmembrane region" description="Helical" evidence="6">
    <location>
        <begin position="196"/>
        <end position="216"/>
    </location>
</feature>
<keyword evidence="8" id="KW-1185">Reference proteome</keyword>
<sequence length="221" mass="22428">MVSTDRFLAFAAMSLLVIVIPGPSVLFVIGRALAHGRRTAMATVAGNVIGSYALVVAVAVGVGSLVERSVVAFMAVKLAGAAYLVFLGVQAFRHRKDLKASAIGAESKGAAGSAASARGDLRTILDGAVVGVTNPKGIVFFAAVLPQFVDHSAGQLPLQMLLLGLVPISIGLVTDTLWGLTAAAARTWFARSDRRLSAIGGAGGFAMIGLGVTVAATGRAD</sequence>
<evidence type="ECO:0000256" key="1">
    <source>
        <dbReference type="ARBA" id="ARBA00004651"/>
    </source>
</evidence>
<evidence type="ECO:0000256" key="3">
    <source>
        <dbReference type="ARBA" id="ARBA00022692"/>
    </source>
</evidence>
<proteinExistence type="predicted"/>
<accession>A0ABX0E2G7</accession>
<feature type="transmembrane region" description="Helical" evidence="6">
    <location>
        <begin position="161"/>
        <end position="184"/>
    </location>
</feature>
<dbReference type="RefSeq" id="WP_165344890.1">
    <property type="nucleotide sequence ID" value="NZ_JAAKZX010000253.1"/>
</dbReference>
<evidence type="ECO:0000256" key="6">
    <source>
        <dbReference type="SAM" id="Phobius"/>
    </source>
</evidence>
<dbReference type="Pfam" id="PF01810">
    <property type="entry name" value="LysE"/>
    <property type="match status" value="1"/>
</dbReference>
<protein>
    <submittedName>
        <fullName evidence="7">LysE family translocator</fullName>
    </submittedName>
</protein>
<organism evidence="7 8">
    <name type="scientific">Streptomyces ureilyticus</name>
    <dbReference type="NCBI Taxonomy" id="1775131"/>
    <lineage>
        <taxon>Bacteria</taxon>
        <taxon>Bacillati</taxon>
        <taxon>Actinomycetota</taxon>
        <taxon>Actinomycetes</taxon>
        <taxon>Kitasatosporales</taxon>
        <taxon>Streptomycetaceae</taxon>
        <taxon>Streptomyces</taxon>
    </lineage>
</organism>
<feature type="transmembrane region" description="Helical" evidence="6">
    <location>
        <begin position="41"/>
        <end position="64"/>
    </location>
</feature>
<dbReference type="PANTHER" id="PTHR30086:SF20">
    <property type="entry name" value="ARGININE EXPORTER PROTEIN ARGO-RELATED"/>
    <property type="match status" value="1"/>
</dbReference>
<evidence type="ECO:0000313" key="8">
    <source>
        <dbReference type="Proteomes" id="UP001518140"/>
    </source>
</evidence>
<dbReference type="EMBL" id="JAAKZX010000253">
    <property type="protein sequence ID" value="NGO48402.1"/>
    <property type="molecule type" value="Genomic_DNA"/>
</dbReference>
<evidence type="ECO:0000313" key="7">
    <source>
        <dbReference type="EMBL" id="NGO48402.1"/>
    </source>
</evidence>
<keyword evidence="5 6" id="KW-0472">Membrane</keyword>
<dbReference type="PANTHER" id="PTHR30086">
    <property type="entry name" value="ARGININE EXPORTER PROTEIN ARGO"/>
    <property type="match status" value="1"/>
</dbReference>
<dbReference type="PIRSF" id="PIRSF006324">
    <property type="entry name" value="LeuE"/>
    <property type="match status" value="1"/>
</dbReference>
<evidence type="ECO:0000256" key="4">
    <source>
        <dbReference type="ARBA" id="ARBA00022989"/>
    </source>
</evidence>
<comment type="caution">
    <text evidence="7">The sequence shown here is derived from an EMBL/GenBank/DDBJ whole genome shotgun (WGS) entry which is preliminary data.</text>
</comment>
<evidence type="ECO:0000256" key="5">
    <source>
        <dbReference type="ARBA" id="ARBA00023136"/>
    </source>
</evidence>
<name>A0ABX0E2G7_9ACTN</name>
<feature type="transmembrane region" description="Helical" evidence="6">
    <location>
        <begin position="70"/>
        <end position="89"/>
    </location>
</feature>
<dbReference type="InterPro" id="IPR001123">
    <property type="entry name" value="LeuE-type"/>
</dbReference>